<dbReference type="AlphaFoldDB" id="C8XAY4"/>
<proteinExistence type="predicted"/>
<dbReference type="InParanoid" id="C8XAY4"/>
<dbReference type="Pfam" id="PF09704">
    <property type="entry name" value="Cas_Cas5d"/>
    <property type="match status" value="1"/>
</dbReference>
<dbReference type="GO" id="GO:0051607">
    <property type="term" value="P:defense response to virus"/>
    <property type="evidence" value="ECO:0007669"/>
    <property type="project" value="UniProtKB-KW"/>
</dbReference>
<feature type="region of interest" description="Disordered" evidence="2">
    <location>
        <begin position="230"/>
        <end position="252"/>
    </location>
</feature>
<dbReference type="InterPro" id="IPR013422">
    <property type="entry name" value="CRISPR-assoc_prot_Cas5_N"/>
</dbReference>
<name>C8XAY4_NAKMY</name>
<dbReference type="Proteomes" id="UP000002218">
    <property type="component" value="Chromosome"/>
</dbReference>
<reference evidence="3 4" key="2">
    <citation type="journal article" date="2010" name="Stand. Genomic Sci.">
        <title>Complete genome sequence of Nakamurella multipartita type strain (Y-104).</title>
        <authorList>
            <person name="Tice H."/>
            <person name="Mayilraj S."/>
            <person name="Sims D."/>
            <person name="Lapidus A."/>
            <person name="Nolan M."/>
            <person name="Lucas S."/>
            <person name="Glavina Del Rio T."/>
            <person name="Copeland A."/>
            <person name="Cheng J.F."/>
            <person name="Meincke L."/>
            <person name="Bruce D."/>
            <person name="Goodwin L."/>
            <person name="Pitluck S."/>
            <person name="Ivanova N."/>
            <person name="Mavromatis K."/>
            <person name="Ovchinnikova G."/>
            <person name="Pati A."/>
            <person name="Chen A."/>
            <person name="Palaniappan K."/>
            <person name="Land M."/>
            <person name="Hauser L."/>
            <person name="Chang Y.J."/>
            <person name="Jeffries C.D."/>
            <person name="Detter J.C."/>
            <person name="Brettin T."/>
            <person name="Rohde M."/>
            <person name="Goker M."/>
            <person name="Bristow J."/>
            <person name="Eisen J.A."/>
            <person name="Markowitz V."/>
            <person name="Hugenholtz P."/>
            <person name="Kyrpides N.C."/>
            <person name="Klenk H.P."/>
            <person name="Chen F."/>
        </authorList>
    </citation>
    <scope>NUCLEOTIDE SEQUENCE [LARGE SCALE GENOMIC DNA]</scope>
    <source>
        <strain evidence="4">ATCC 700099 / DSM 44233 / CIP 104796 / JCM 9543 / NBRC 105858 / Y-104</strain>
    </source>
</reference>
<dbReference type="GO" id="GO:0043571">
    <property type="term" value="P:maintenance of CRISPR repeat elements"/>
    <property type="evidence" value="ECO:0007669"/>
    <property type="project" value="InterPro"/>
</dbReference>
<dbReference type="OrthoDB" id="3189549at2"/>
<protein>
    <submittedName>
        <fullName evidence="3">CRISPR-associated protein Cas5 family</fullName>
    </submittedName>
</protein>
<evidence type="ECO:0000313" key="4">
    <source>
        <dbReference type="Proteomes" id="UP000002218"/>
    </source>
</evidence>
<dbReference type="InterPro" id="IPR021124">
    <property type="entry name" value="CRISPR-assoc_prot_Cas5"/>
</dbReference>
<dbReference type="HOGENOM" id="CLU_084726_1_0_11"/>
<sequence length="252" mass="27402">MSVLVLRLTGPMQSWGERSRYARRETAAEPSKSAIVGLLAAALGRRRTDAIEDLAGLIFGVRVDQPGTLLRDFQTARSLDGARTMPLSERYYLSDARFLAAVEGPESLIAGLAGALRDPTFPLYLGRRSCPPSEPIAQQDCIRSGPLLAALFDEPWHATKSYRRRVADPARLSIAVDAAATEVPAQLAERLTDPEVPQLVRDHPVSFDPRARTYGLRSVIRGAVVVDNPDGQRAVSHSGVPAHSPMDELGSW</sequence>
<dbReference type="CDD" id="cd09756">
    <property type="entry name" value="Cas5_I-E"/>
    <property type="match status" value="1"/>
</dbReference>
<reference evidence="4" key="1">
    <citation type="submission" date="2009-09" db="EMBL/GenBank/DDBJ databases">
        <title>The complete genome of Nakamurella multipartita DSM 44233.</title>
        <authorList>
            <consortium name="US DOE Joint Genome Institute (JGI-PGF)"/>
            <person name="Lucas S."/>
            <person name="Copeland A."/>
            <person name="Lapidus A."/>
            <person name="Glavina del Rio T."/>
            <person name="Dalin E."/>
            <person name="Tice H."/>
            <person name="Bruce D."/>
            <person name="Goodwin L."/>
            <person name="Pitluck S."/>
            <person name="Kyrpides N."/>
            <person name="Mavromatis K."/>
            <person name="Ivanova N."/>
            <person name="Ovchinnikova G."/>
            <person name="Sims D."/>
            <person name="Meincke L."/>
            <person name="Brettin T."/>
            <person name="Detter J.C."/>
            <person name="Han C."/>
            <person name="Larimer F."/>
            <person name="Land M."/>
            <person name="Hauser L."/>
            <person name="Markowitz V."/>
            <person name="Cheng J.-F."/>
            <person name="Hugenholtz P."/>
            <person name="Woyke T."/>
            <person name="Wu D."/>
            <person name="Klenk H.-P."/>
            <person name="Eisen J.A."/>
        </authorList>
    </citation>
    <scope>NUCLEOTIDE SEQUENCE [LARGE SCALE GENOMIC DNA]</scope>
    <source>
        <strain evidence="4">ATCC 700099 / DSM 44233 / CIP 104796 / JCM 9543 / NBRC 105858 / Y-104</strain>
    </source>
</reference>
<dbReference type="KEGG" id="nml:Namu_3051"/>
<dbReference type="RefSeq" id="WP_015748255.1">
    <property type="nucleotide sequence ID" value="NC_013235.1"/>
</dbReference>
<dbReference type="GO" id="GO:0003723">
    <property type="term" value="F:RNA binding"/>
    <property type="evidence" value="ECO:0007669"/>
    <property type="project" value="InterPro"/>
</dbReference>
<evidence type="ECO:0000313" key="3">
    <source>
        <dbReference type="EMBL" id="ACV79387.1"/>
    </source>
</evidence>
<keyword evidence="1" id="KW-0051">Antiviral defense</keyword>
<dbReference type="eggNOG" id="ENOG502ZBPB">
    <property type="taxonomic scope" value="Bacteria"/>
</dbReference>
<organism evidence="3 4">
    <name type="scientific">Nakamurella multipartita (strain ATCC 700099 / DSM 44233 / CIP 104796 / JCM 9543 / NBRC 105858 / Y-104)</name>
    <name type="common">Microsphaera multipartita</name>
    <dbReference type="NCBI Taxonomy" id="479431"/>
    <lineage>
        <taxon>Bacteria</taxon>
        <taxon>Bacillati</taxon>
        <taxon>Actinomycetota</taxon>
        <taxon>Actinomycetes</taxon>
        <taxon>Nakamurellales</taxon>
        <taxon>Nakamurellaceae</taxon>
        <taxon>Nakamurella</taxon>
    </lineage>
</organism>
<evidence type="ECO:0000256" key="2">
    <source>
        <dbReference type="SAM" id="MobiDB-lite"/>
    </source>
</evidence>
<dbReference type="InterPro" id="IPR010147">
    <property type="entry name" value="CRISPR-assoc_prot_CasD"/>
</dbReference>
<dbReference type="NCBIfam" id="TIGR01868">
    <property type="entry name" value="casD_Cas5e"/>
    <property type="match status" value="1"/>
</dbReference>
<dbReference type="EMBL" id="CP001737">
    <property type="protein sequence ID" value="ACV79387.1"/>
    <property type="molecule type" value="Genomic_DNA"/>
</dbReference>
<evidence type="ECO:0000256" key="1">
    <source>
        <dbReference type="ARBA" id="ARBA00023118"/>
    </source>
</evidence>
<keyword evidence="4" id="KW-1185">Reference proteome</keyword>
<dbReference type="NCBIfam" id="TIGR02593">
    <property type="entry name" value="CRISPR_cas5"/>
    <property type="match status" value="1"/>
</dbReference>
<dbReference type="STRING" id="479431.Namu_3051"/>
<gene>
    <name evidence="3" type="ordered locus">Namu_3051</name>
</gene>
<dbReference type="Gene3D" id="3.30.70.2660">
    <property type="match status" value="1"/>
</dbReference>
<accession>C8XAY4</accession>